<proteinExistence type="predicted"/>
<name>A0ACC4DGV6_PURLI</name>
<organism evidence="1 2">
    <name type="scientific">Purpureocillium lilacinum</name>
    <name type="common">Paecilomyces lilacinus</name>
    <dbReference type="NCBI Taxonomy" id="33203"/>
    <lineage>
        <taxon>Eukaryota</taxon>
        <taxon>Fungi</taxon>
        <taxon>Dikarya</taxon>
        <taxon>Ascomycota</taxon>
        <taxon>Pezizomycotina</taxon>
        <taxon>Sordariomycetes</taxon>
        <taxon>Hypocreomycetidae</taxon>
        <taxon>Hypocreales</taxon>
        <taxon>Ophiocordycipitaceae</taxon>
        <taxon>Purpureocillium</taxon>
    </lineage>
</organism>
<accession>A0ACC4DGV6</accession>
<protein>
    <submittedName>
        <fullName evidence="1">Uncharacterized protein</fullName>
    </submittedName>
</protein>
<comment type="caution">
    <text evidence="1">The sequence shown here is derived from an EMBL/GenBank/DDBJ whole genome shotgun (WGS) entry which is preliminary data.</text>
</comment>
<dbReference type="EMBL" id="JBGNUJ010000010">
    <property type="protein sequence ID" value="KAL3954548.1"/>
    <property type="molecule type" value="Genomic_DNA"/>
</dbReference>
<evidence type="ECO:0000313" key="2">
    <source>
        <dbReference type="Proteomes" id="UP001638806"/>
    </source>
</evidence>
<dbReference type="Proteomes" id="UP001638806">
    <property type="component" value="Unassembled WGS sequence"/>
</dbReference>
<gene>
    <name evidence="1" type="ORF">ACCO45_010111</name>
</gene>
<sequence length="179" mass="19306">MPLARPWDAKDALWPTNWAGRSSSRLPGLLQPRLASACPRAAALCRALSSPACNGAGPVLVSSWDLALARLAAARGPLPLFPLLQRAVVAPRKPTTLRLLGPSYIVGLQQQRVSAGPWRGRTGLGMGEDFGRIWSRKQRYNTAPRAPPSSFGMDRRLGTDPDEAEGGHPAPQHERHRAA</sequence>
<evidence type="ECO:0000313" key="1">
    <source>
        <dbReference type="EMBL" id="KAL3954548.1"/>
    </source>
</evidence>
<reference evidence="1" key="1">
    <citation type="submission" date="2024-12" db="EMBL/GenBank/DDBJ databases">
        <title>Comparative genomics and development of molecular markers within Purpureocillium lilacinum and among Purpureocillium species.</title>
        <authorList>
            <person name="Yeh Z.-Y."/>
            <person name="Ni N.-T."/>
            <person name="Lo P.-H."/>
            <person name="Mushyakhwo K."/>
            <person name="Lin C.-F."/>
            <person name="Nai Y.-S."/>
        </authorList>
    </citation>
    <scope>NUCLEOTIDE SEQUENCE</scope>
    <source>
        <strain evidence="1">NCHU-NPUST-175</strain>
    </source>
</reference>
<keyword evidence="2" id="KW-1185">Reference proteome</keyword>